<comment type="caution">
    <text evidence="1">The sequence shown here is derived from an EMBL/GenBank/DDBJ whole genome shotgun (WGS) entry which is preliminary data.</text>
</comment>
<dbReference type="Proteomes" id="UP001597296">
    <property type="component" value="Unassembled WGS sequence"/>
</dbReference>
<protein>
    <submittedName>
        <fullName evidence="1">Uncharacterized protein</fullName>
    </submittedName>
</protein>
<reference evidence="2" key="1">
    <citation type="journal article" date="2019" name="Int. J. Syst. Evol. Microbiol.">
        <title>The Global Catalogue of Microorganisms (GCM) 10K type strain sequencing project: providing services to taxonomists for standard genome sequencing and annotation.</title>
        <authorList>
            <consortium name="The Broad Institute Genomics Platform"/>
            <consortium name="The Broad Institute Genome Sequencing Center for Infectious Disease"/>
            <person name="Wu L."/>
            <person name="Ma J."/>
        </authorList>
    </citation>
    <scope>NUCLEOTIDE SEQUENCE [LARGE SCALE GENOMIC DNA]</scope>
    <source>
        <strain evidence="2">KCTC 15012</strain>
    </source>
</reference>
<evidence type="ECO:0000313" key="2">
    <source>
        <dbReference type="Proteomes" id="UP001597296"/>
    </source>
</evidence>
<sequence>MPAAAAPLRHFLTSRAEAQILAAPLPPGVAAALPAALDAAEAALAPVAPATLAGLMQRLWDAGVPQPHPVTLGEWRRLLSPYPAAALAAAFDRVALTHRWAEPPRLADVARWLEAEMERLHGWHRRLGLARLRARLDARDRAEAEARHRRLERWRETLGPDQRAALAELRARVAAGESAVALLVRPGDRP</sequence>
<name>A0ABW5C990_9PROT</name>
<organism evidence="1 2">
    <name type="scientific">Phaeospirillum tilakii</name>
    <dbReference type="NCBI Taxonomy" id="741673"/>
    <lineage>
        <taxon>Bacteria</taxon>
        <taxon>Pseudomonadati</taxon>
        <taxon>Pseudomonadota</taxon>
        <taxon>Alphaproteobacteria</taxon>
        <taxon>Rhodospirillales</taxon>
        <taxon>Rhodospirillaceae</taxon>
        <taxon>Phaeospirillum</taxon>
    </lineage>
</organism>
<proteinExistence type="predicted"/>
<accession>A0ABW5C990</accession>
<gene>
    <name evidence="1" type="ORF">ACFSNB_08555</name>
</gene>
<keyword evidence="2" id="KW-1185">Reference proteome</keyword>
<dbReference type="EMBL" id="JBHUIY010000013">
    <property type="protein sequence ID" value="MFD2233854.1"/>
    <property type="molecule type" value="Genomic_DNA"/>
</dbReference>
<evidence type="ECO:0000313" key="1">
    <source>
        <dbReference type="EMBL" id="MFD2233854.1"/>
    </source>
</evidence>
<dbReference type="RefSeq" id="WP_377315753.1">
    <property type="nucleotide sequence ID" value="NZ_JBHUIY010000013.1"/>
</dbReference>